<name>A0A7E4ZXX2_PANRE</name>
<dbReference type="AlphaFoldDB" id="A0A7E4ZXX2"/>
<protein>
    <submittedName>
        <fullName evidence="2">Uncharacterized protein</fullName>
    </submittedName>
</protein>
<keyword evidence="1" id="KW-1185">Reference proteome</keyword>
<dbReference type="WBParaSite" id="Pan_g23939.t1">
    <property type="protein sequence ID" value="Pan_g23939.t1"/>
    <property type="gene ID" value="Pan_g23939"/>
</dbReference>
<dbReference type="Proteomes" id="UP000492821">
    <property type="component" value="Unassembled WGS sequence"/>
</dbReference>
<reference evidence="1" key="1">
    <citation type="journal article" date="2013" name="Genetics">
        <title>The draft genome and transcriptome of Panagrellus redivivus are shaped by the harsh demands of a free-living lifestyle.</title>
        <authorList>
            <person name="Srinivasan J."/>
            <person name="Dillman A.R."/>
            <person name="Macchietto M.G."/>
            <person name="Heikkinen L."/>
            <person name="Lakso M."/>
            <person name="Fracchia K.M."/>
            <person name="Antoshechkin I."/>
            <person name="Mortazavi A."/>
            <person name="Wong G."/>
            <person name="Sternberg P.W."/>
        </authorList>
    </citation>
    <scope>NUCLEOTIDE SEQUENCE [LARGE SCALE GENOMIC DNA]</scope>
    <source>
        <strain evidence="1">MT8872</strain>
    </source>
</reference>
<evidence type="ECO:0000313" key="2">
    <source>
        <dbReference type="WBParaSite" id="Pan_g23939.t1"/>
    </source>
</evidence>
<reference evidence="2" key="2">
    <citation type="submission" date="2020-10" db="UniProtKB">
        <authorList>
            <consortium name="WormBaseParasite"/>
        </authorList>
    </citation>
    <scope>IDENTIFICATION</scope>
</reference>
<accession>A0A7E4ZXX2</accession>
<organism evidence="1 2">
    <name type="scientific">Panagrellus redivivus</name>
    <name type="common">Microworm</name>
    <dbReference type="NCBI Taxonomy" id="6233"/>
    <lineage>
        <taxon>Eukaryota</taxon>
        <taxon>Metazoa</taxon>
        <taxon>Ecdysozoa</taxon>
        <taxon>Nematoda</taxon>
        <taxon>Chromadorea</taxon>
        <taxon>Rhabditida</taxon>
        <taxon>Tylenchina</taxon>
        <taxon>Panagrolaimomorpha</taxon>
        <taxon>Panagrolaimoidea</taxon>
        <taxon>Panagrolaimidae</taxon>
        <taxon>Panagrellus</taxon>
    </lineage>
</organism>
<evidence type="ECO:0000313" key="1">
    <source>
        <dbReference type="Proteomes" id="UP000492821"/>
    </source>
</evidence>
<sequence>MCVHLRESAVVLGKASGKCIPVPEFARYTGQGLRQAIAPNRVCVCLPEFVRRSEQVLFADAWCYGTYNGVMESLVVLSNFNCCHGIFGGVMESVSVSWNLYRCYGIYGGVMNV</sequence>
<proteinExistence type="predicted"/>